<dbReference type="InterPro" id="IPR003346">
    <property type="entry name" value="Transposase_20"/>
</dbReference>
<feature type="transmembrane region" description="Helical" evidence="1">
    <location>
        <begin position="43"/>
        <end position="59"/>
    </location>
</feature>
<dbReference type="Pfam" id="PF02371">
    <property type="entry name" value="Transposase_20"/>
    <property type="match status" value="1"/>
</dbReference>
<proteinExistence type="predicted"/>
<evidence type="ECO:0000313" key="4">
    <source>
        <dbReference type="Proteomes" id="UP000316562"/>
    </source>
</evidence>
<keyword evidence="1" id="KW-0812">Transmembrane</keyword>
<dbReference type="Proteomes" id="UP000316562">
    <property type="component" value="Unassembled WGS sequence"/>
</dbReference>
<evidence type="ECO:0000256" key="1">
    <source>
        <dbReference type="SAM" id="Phobius"/>
    </source>
</evidence>
<dbReference type="GO" id="GO:0004803">
    <property type="term" value="F:transposase activity"/>
    <property type="evidence" value="ECO:0007669"/>
    <property type="project" value="InterPro"/>
</dbReference>
<dbReference type="EMBL" id="SGBC01000003">
    <property type="protein sequence ID" value="RZD15996.1"/>
    <property type="molecule type" value="Genomic_DNA"/>
</dbReference>
<name>A0A519BFF4_ACIG2</name>
<dbReference type="PANTHER" id="PTHR33055:SF3">
    <property type="entry name" value="PUTATIVE TRANSPOSASE FOR IS117-RELATED"/>
    <property type="match status" value="1"/>
</dbReference>
<comment type="caution">
    <text evidence="3">The sequence shown here is derived from an EMBL/GenBank/DDBJ whole genome shotgun (WGS) entry which is preliminary data.</text>
</comment>
<dbReference type="PANTHER" id="PTHR33055">
    <property type="entry name" value="TRANSPOSASE FOR INSERTION SEQUENCE ELEMENT IS1111A"/>
    <property type="match status" value="1"/>
</dbReference>
<dbReference type="GO" id="GO:0006313">
    <property type="term" value="P:DNA transposition"/>
    <property type="evidence" value="ECO:0007669"/>
    <property type="project" value="InterPro"/>
</dbReference>
<reference evidence="3 4" key="1">
    <citation type="journal article" date="2019" name="ISME J.">
        <title>Insights into ecological role of a new deltaproteobacterial order Candidatus Acidulodesulfobacterales by metagenomics and metatranscriptomics.</title>
        <authorList>
            <person name="Tan S."/>
            <person name="Liu J."/>
            <person name="Fang Y."/>
            <person name="Hedlund B.P."/>
            <person name="Lian Z.H."/>
            <person name="Huang L.Y."/>
            <person name="Li J.T."/>
            <person name="Huang L.N."/>
            <person name="Li W.J."/>
            <person name="Jiang H.C."/>
            <person name="Dong H.L."/>
            <person name="Shu W.S."/>
        </authorList>
    </citation>
    <scope>NUCLEOTIDE SEQUENCE [LARGE SCALE GENOMIC DNA]</scope>
    <source>
        <strain evidence="3">AP2</strain>
    </source>
</reference>
<accession>A0A519BFF4</accession>
<gene>
    <name evidence="3" type="ORF">EVJ46_07300</name>
</gene>
<dbReference type="InterPro" id="IPR047650">
    <property type="entry name" value="Transpos_IS110"/>
</dbReference>
<protein>
    <recommendedName>
        <fullName evidence="2">Transposase IS116/IS110/IS902 C-terminal domain-containing protein</fullName>
    </recommendedName>
</protein>
<dbReference type="GO" id="GO:0003677">
    <property type="term" value="F:DNA binding"/>
    <property type="evidence" value="ECO:0007669"/>
    <property type="project" value="InterPro"/>
</dbReference>
<feature type="transmembrane region" description="Helical" evidence="1">
    <location>
        <begin position="79"/>
        <end position="96"/>
    </location>
</feature>
<dbReference type="AlphaFoldDB" id="A0A519BFF4"/>
<organism evidence="3 4">
    <name type="scientific">Acididesulfobacter guangdongensis</name>
    <dbReference type="NCBI Taxonomy" id="2597225"/>
    <lineage>
        <taxon>Bacteria</taxon>
        <taxon>Deltaproteobacteria</taxon>
        <taxon>Candidatus Acidulodesulfobacterales</taxon>
        <taxon>Candidatus Acididesulfobacter</taxon>
    </lineage>
</organism>
<keyword evidence="1" id="KW-1133">Transmembrane helix</keyword>
<evidence type="ECO:0000313" key="3">
    <source>
        <dbReference type="EMBL" id="RZD15996.1"/>
    </source>
</evidence>
<sequence length="129" mass="14923">MFFLNYPDTNKKELTALAGLDPVETTSGTSVRKKTKIFKRGSVILRMMFFMPVLSMIYRNTPFKILYNRIVERGKEKKVAVIAIMRKIIIIAHTLFTKNQVFDKSKYLAVTGVKFNRILKILLDFNIAT</sequence>
<keyword evidence="1" id="KW-0472">Membrane</keyword>
<evidence type="ECO:0000259" key="2">
    <source>
        <dbReference type="Pfam" id="PF02371"/>
    </source>
</evidence>
<feature type="domain" description="Transposase IS116/IS110/IS902 C-terminal" evidence="2">
    <location>
        <begin position="10"/>
        <end position="64"/>
    </location>
</feature>